<keyword evidence="4 5" id="KW-0472">Membrane</keyword>
<dbReference type="SUPFAM" id="SSF161098">
    <property type="entry name" value="MetI-like"/>
    <property type="match status" value="2"/>
</dbReference>
<evidence type="ECO:0000256" key="3">
    <source>
        <dbReference type="ARBA" id="ARBA00022989"/>
    </source>
</evidence>
<comment type="caution">
    <text evidence="7">The sequence shown here is derived from an EMBL/GenBank/DDBJ whole genome shotgun (WGS) entry which is preliminary data.</text>
</comment>
<feature type="domain" description="ABC transmembrane type-1" evidence="6">
    <location>
        <begin position="6"/>
        <end position="201"/>
    </location>
</feature>
<sequence length="525" mass="59561">MLPVYALLSLLRMTFAYIFSLIFSLSIGILAAKNEKAEHIIIPLLDVLQSIPILGFFPIAIIFFINLFGSYIGAEISSIFLIFTSQVWNMTFGVYEAVKLIPRDVEEMARVYNIGRFLYVRKILVPATMTKLIYNSAMSWGGGWFFLYASEIISVGNAQISLPGLGSLLALSLMESPPRIDVALLSVLVTMFLVSFTYLFIWRPLIEWSENFKYEYSAGERRRIRLFEIPRVRIPPFLYRSFFRAIRYISKLPLRNFMARLGGILRSRAVIIRRVFFLLLTAFIVYAVVKTALSITPESISSEYIKEPDLVLMASLNSIRRVLAVLLISLSWTVPVSLLVGRGKHWNEFMLIFEIAASFPIPVLWPFLVRYIVLPLGEGGFEVAAITLALFGAQFYLLFNSLAGVRSIPSDLEEMRRVFLVKGALYFRKIVIPGMFPSIVTGLITAWGGAWNSLIVAEYIKVGEEIFPSKKSQYGLGTLLSIAAWEKGDVSSVIFITAVLTIIIITINRTFWRFLYNYSAKFRVE</sequence>
<feature type="transmembrane region" description="Helical" evidence="5">
    <location>
        <begin position="143"/>
        <end position="170"/>
    </location>
</feature>
<evidence type="ECO:0000259" key="6">
    <source>
        <dbReference type="PROSITE" id="PS50928"/>
    </source>
</evidence>
<keyword evidence="2 5" id="KW-0812">Transmembrane</keyword>
<feature type="domain" description="ABC transmembrane type-1" evidence="6">
    <location>
        <begin position="315"/>
        <end position="508"/>
    </location>
</feature>
<keyword evidence="5" id="KW-0813">Transport</keyword>
<dbReference type="InterPro" id="IPR000515">
    <property type="entry name" value="MetI-like"/>
</dbReference>
<dbReference type="PROSITE" id="PS50928">
    <property type="entry name" value="ABC_TM1"/>
    <property type="match status" value="2"/>
</dbReference>
<feature type="transmembrane region" description="Helical" evidence="5">
    <location>
        <begin position="385"/>
        <end position="405"/>
    </location>
</feature>
<name>A0A3R9PFK6_9CREN</name>
<reference evidence="7 8" key="1">
    <citation type="submission" date="2018-10" db="EMBL/GenBank/DDBJ databases">
        <title>Co-occurring genomic capacity for anaerobic methane metabolism and dissimilatory sulfite reduction discovered in the Korarchaeota.</title>
        <authorList>
            <person name="Mckay L.J."/>
            <person name="Dlakic M."/>
            <person name="Fields M.W."/>
            <person name="Delmont T.O."/>
            <person name="Eren A.M."/>
            <person name="Jay Z.J."/>
            <person name="Klingelsmith K.B."/>
            <person name="Rusch D.B."/>
            <person name="Inskeep W.P."/>
        </authorList>
    </citation>
    <scope>NUCLEOTIDE SEQUENCE [LARGE SCALE GENOMIC DNA]</scope>
    <source>
        <strain evidence="7 8">MDKW</strain>
    </source>
</reference>
<dbReference type="Pfam" id="PF00528">
    <property type="entry name" value="BPD_transp_1"/>
    <property type="match status" value="2"/>
</dbReference>
<dbReference type="PANTHER" id="PTHR42744:SF1">
    <property type="entry name" value="BINDING-PROTEIN-DEPENDENT TRANSPORT SYSTEMS INNER MEMBRANE COMPONENT"/>
    <property type="match status" value="1"/>
</dbReference>
<dbReference type="InterPro" id="IPR035906">
    <property type="entry name" value="MetI-like_sf"/>
</dbReference>
<feature type="transmembrane region" description="Helical" evidence="5">
    <location>
        <begin position="275"/>
        <end position="295"/>
    </location>
</feature>
<accession>A0A3R9PFK6</accession>
<dbReference type="Gene3D" id="1.10.3720.10">
    <property type="entry name" value="MetI-like"/>
    <property type="match status" value="2"/>
</dbReference>
<evidence type="ECO:0000313" key="7">
    <source>
        <dbReference type="EMBL" id="RSN71739.1"/>
    </source>
</evidence>
<evidence type="ECO:0000256" key="5">
    <source>
        <dbReference type="RuleBase" id="RU363032"/>
    </source>
</evidence>
<feature type="transmembrane region" description="Helical" evidence="5">
    <location>
        <begin position="490"/>
        <end position="512"/>
    </location>
</feature>
<evidence type="ECO:0000313" key="8">
    <source>
        <dbReference type="Proteomes" id="UP000277582"/>
    </source>
</evidence>
<feature type="transmembrane region" description="Helical" evidence="5">
    <location>
        <begin position="322"/>
        <end position="340"/>
    </location>
</feature>
<dbReference type="CDD" id="cd06261">
    <property type="entry name" value="TM_PBP2"/>
    <property type="match status" value="2"/>
</dbReference>
<gene>
    <name evidence="7" type="ORF">D6D85_15510</name>
</gene>
<keyword evidence="3 5" id="KW-1133">Transmembrane helix</keyword>
<dbReference type="AlphaFoldDB" id="A0A3R9PFK6"/>
<feature type="transmembrane region" description="Helical" evidence="5">
    <location>
        <begin position="182"/>
        <end position="201"/>
    </location>
</feature>
<evidence type="ECO:0000256" key="1">
    <source>
        <dbReference type="ARBA" id="ARBA00004141"/>
    </source>
</evidence>
<proteinExistence type="inferred from homology"/>
<organism evidence="7 8">
    <name type="scientific">Candidatus Methanodesulfokora washburnensis</name>
    <dbReference type="NCBI Taxonomy" id="2478471"/>
    <lineage>
        <taxon>Archaea</taxon>
        <taxon>Thermoproteota</taxon>
        <taxon>Candidatus Korarchaeia</taxon>
        <taxon>Candidatus Korarchaeia incertae sedis</taxon>
        <taxon>Candidatus Methanodesulfokora</taxon>
    </lineage>
</organism>
<keyword evidence="8" id="KW-1185">Reference proteome</keyword>
<dbReference type="GO" id="GO:0055085">
    <property type="term" value="P:transmembrane transport"/>
    <property type="evidence" value="ECO:0007669"/>
    <property type="project" value="InterPro"/>
</dbReference>
<evidence type="ECO:0000256" key="2">
    <source>
        <dbReference type="ARBA" id="ARBA00022692"/>
    </source>
</evidence>
<dbReference type="EMBL" id="RCOS01000170">
    <property type="protein sequence ID" value="RSN71739.1"/>
    <property type="molecule type" value="Genomic_DNA"/>
</dbReference>
<feature type="transmembrane region" description="Helical" evidence="5">
    <location>
        <begin position="6"/>
        <end position="32"/>
    </location>
</feature>
<protein>
    <submittedName>
        <fullName evidence="7">ABC transporter permease subunit</fullName>
    </submittedName>
</protein>
<dbReference type="Proteomes" id="UP000277582">
    <property type="component" value="Unassembled WGS sequence"/>
</dbReference>
<evidence type="ECO:0000256" key="4">
    <source>
        <dbReference type="ARBA" id="ARBA00023136"/>
    </source>
</evidence>
<dbReference type="GO" id="GO:0005886">
    <property type="term" value="C:plasma membrane"/>
    <property type="evidence" value="ECO:0007669"/>
    <property type="project" value="UniProtKB-SubCell"/>
</dbReference>
<comment type="similarity">
    <text evidence="5">Belongs to the binding-protein-dependent transport system permease family.</text>
</comment>
<dbReference type="PANTHER" id="PTHR42744">
    <property type="entry name" value="BINDING-PROTEIN-DEPENDENT TRANSPORT SYSTEMS INNER MEMBRANE COMPONENT"/>
    <property type="match status" value="1"/>
</dbReference>
<comment type="subcellular location">
    <subcellularLocation>
        <location evidence="5">Cell membrane</location>
        <topology evidence="5">Multi-pass membrane protein</topology>
    </subcellularLocation>
    <subcellularLocation>
        <location evidence="1">Membrane</location>
        <topology evidence="1">Multi-pass membrane protein</topology>
    </subcellularLocation>
</comment>
<feature type="transmembrane region" description="Helical" evidence="5">
    <location>
        <begin position="426"/>
        <end position="447"/>
    </location>
</feature>
<feature type="transmembrane region" description="Helical" evidence="5">
    <location>
        <begin position="352"/>
        <end position="373"/>
    </location>
</feature>
<feature type="transmembrane region" description="Helical" evidence="5">
    <location>
        <begin position="53"/>
        <end position="73"/>
    </location>
</feature>
<feature type="transmembrane region" description="Helical" evidence="5">
    <location>
        <begin position="79"/>
        <end position="98"/>
    </location>
</feature>